<feature type="region of interest" description="Disordered" evidence="1">
    <location>
        <begin position="399"/>
        <end position="426"/>
    </location>
</feature>
<evidence type="ECO:0000256" key="1">
    <source>
        <dbReference type="SAM" id="MobiDB-lite"/>
    </source>
</evidence>
<dbReference type="Gene3D" id="2.40.128.600">
    <property type="match status" value="1"/>
</dbReference>
<feature type="chain" id="PRO_5045554590" evidence="2">
    <location>
        <begin position="21"/>
        <end position="525"/>
    </location>
</feature>
<evidence type="ECO:0000256" key="2">
    <source>
        <dbReference type="SAM" id="SignalP"/>
    </source>
</evidence>
<dbReference type="Proteomes" id="UP001224392">
    <property type="component" value="Unassembled WGS sequence"/>
</dbReference>
<evidence type="ECO:0000313" key="5">
    <source>
        <dbReference type="EMBL" id="GMG87426.1"/>
    </source>
</evidence>
<proteinExistence type="predicted"/>
<dbReference type="EMBL" id="BSYJ01000003">
    <property type="protein sequence ID" value="GMG87426.1"/>
    <property type="molecule type" value="Genomic_DNA"/>
</dbReference>
<keyword evidence="5" id="KW-0378">Hydrolase</keyword>
<dbReference type="InterPro" id="IPR012338">
    <property type="entry name" value="Beta-lactam/transpept-like"/>
</dbReference>
<sequence length="525" mass="58671">MKLRNLIAGCSVLLPLITSAADASKSFSRPEIDAATIDALAERVMKDYLVPGVAIALVTDSEILHAKGYGIAEIGSEQKVNTETLFGIASVSKSFTTAALALLVDEGKLTWDDRVTDHIPEFRLQDEWITNEFRIRDLLTHRSGLGPGAGDLMLWPEPNNFTRTDILNGLAYLPITRSFRKDYAYDNLLYIVAGELVPRITGMSWKEFVEKRLMKPAGMKRCYAGEIQEGDWTNVAKPHGTLDGKIEKLMPKPNKTLTWAAAGGIRCSIRDMAHWVKLQLGEGQIHGKRIFSEKQSAEMWKPHTLMPLSDKEKERHNSHFAAYGLAWRLQDVNGHLLVHHTGSLSGMYAYAAMIPEQNIGAVILMNQHSSIARRGLMFSLLKPFISDKDADWFAAYTPEPAEESQEEKSEKQVATVSAPPGTAPENAAFSGTYTDPWFGEVRLEEKDGALRFVSEKSPRLIGSLSWLGGDQFRVNWDDRQLNADALINFRREKNGSVIGFDMQPAEKGIDFSYDFQDLTFTRSQE</sequence>
<dbReference type="RefSeq" id="WP_285764055.1">
    <property type="nucleotide sequence ID" value="NZ_BSYJ01000003.1"/>
</dbReference>
<name>A0ABQ6LZB7_9GAMM</name>
<dbReference type="InterPro" id="IPR050491">
    <property type="entry name" value="AmpC-like"/>
</dbReference>
<accession>A0ABQ6LZB7</accession>
<comment type="caution">
    <text evidence="5">The sequence shown here is derived from an EMBL/GenBank/DDBJ whole genome shotgun (WGS) entry which is preliminary data.</text>
</comment>
<evidence type="ECO:0000259" key="4">
    <source>
        <dbReference type="Pfam" id="PF11954"/>
    </source>
</evidence>
<feature type="domain" description="Beta-lactamase-related" evidence="3">
    <location>
        <begin position="37"/>
        <end position="373"/>
    </location>
</feature>
<dbReference type="Gene3D" id="3.40.710.10">
    <property type="entry name" value="DD-peptidase/beta-lactamase superfamily"/>
    <property type="match status" value="1"/>
</dbReference>
<organism evidence="5 6">
    <name type="scientific">Biformimicrobium ophioploci</name>
    <dbReference type="NCBI Taxonomy" id="3036711"/>
    <lineage>
        <taxon>Bacteria</taxon>
        <taxon>Pseudomonadati</taxon>
        <taxon>Pseudomonadota</taxon>
        <taxon>Gammaproteobacteria</taxon>
        <taxon>Cellvibrionales</taxon>
        <taxon>Microbulbiferaceae</taxon>
        <taxon>Biformimicrobium</taxon>
    </lineage>
</organism>
<evidence type="ECO:0000313" key="6">
    <source>
        <dbReference type="Proteomes" id="UP001224392"/>
    </source>
</evidence>
<dbReference type="PANTHER" id="PTHR46825:SF15">
    <property type="entry name" value="BETA-LACTAMASE-RELATED DOMAIN-CONTAINING PROTEIN"/>
    <property type="match status" value="1"/>
</dbReference>
<dbReference type="Pfam" id="PF00144">
    <property type="entry name" value="Beta-lactamase"/>
    <property type="match status" value="1"/>
</dbReference>
<keyword evidence="6" id="KW-1185">Reference proteome</keyword>
<dbReference type="InterPro" id="IPR021860">
    <property type="entry name" value="Peptidase_S12_Pab87-rel_C"/>
</dbReference>
<dbReference type="Pfam" id="PF11954">
    <property type="entry name" value="DUF3471"/>
    <property type="match status" value="1"/>
</dbReference>
<dbReference type="GO" id="GO:0016787">
    <property type="term" value="F:hydrolase activity"/>
    <property type="evidence" value="ECO:0007669"/>
    <property type="project" value="UniProtKB-KW"/>
</dbReference>
<evidence type="ECO:0000259" key="3">
    <source>
        <dbReference type="Pfam" id="PF00144"/>
    </source>
</evidence>
<dbReference type="InterPro" id="IPR001466">
    <property type="entry name" value="Beta-lactam-related"/>
</dbReference>
<gene>
    <name evidence="5" type="ORF">MNKW57_17470</name>
</gene>
<feature type="signal peptide" evidence="2">
    <location>
        <begin position="1"/>
        <end position="20"/>
    </location>
</feature>
<keyword evidence="2" id="KW-0732">Signal</keyword>
<protein>
    <submittedName>
        <fullName evidence="5">Serine hydrolase</fullName>
    </submittedName>
</protein>
<dbReference type="PANTHER" id="PTHR46825">
    <property type="entry name" value="D-ALANYL-D-ALANINE-CARBOXYPEPTIDASE/ENDOPEPTIDASE AMPH"/>
    <property type="match status" value="1"/>
</dbReference>
<dbReference type="SUPFAM" id="SSF56601">
    <property type="entry name" value="beta-lactamase/transpeptidase-like"/>
    <property type="match status" value="1"/>
</dbReference>
<reference evidence="5 6" key="1">
    <citation type="submission" date="2023-04" db="EMBL/GenBank/DDBJ databases">
        <title>Marinobulbifer ophiurae gen. nov., sp. Nov., isolate from tissue of brittle star Ophioplocus japonicus.</title>
        <authorList>
            <person name="Kawano K."/>
            <person name="Sawayama S."/>
            <person name="Nakagawa S."/>
        </authorList>
    </citation>
    <scope>NUCLEOTIDE SEQUENCE [LARGE SCALE GENOMIC DNA]</scope>
    <source>
        <strain evidence="5 6">NKW57</strain>
    </source>
</reference>
<feature type="domain" description="Peptidase S12 Pab87-related C-terminal" evidence="4">
    <location>
        <begin position="427"/>
        <end position="522"/>
    </location>
</feature>